<feature type="transmembrane region" description="Helical" evidence="1">
    <location>
        <begin position="44"/>
        <end position="62"/>
    </location>
</feature>
<evidence type="ECO:0000256" key="1">
    <source>
        <dbReference type="SAM" id="Phobius"/>
    </source>
</evidence>
<dbReference type="PROSITE" id="PS51257">
    <property type="entry name" value="PROKAR_LIPOPROTEIN"/>
    <property type="match status" value="1"/>
</dbReference>
<evidence type="ECO:0000313" key="2">
    <source>
        <dbReference type="EMBL" id="AMJ39957.1"/>
    </source>
</evidence>
<dbReference type="KEGG" id="cpro:CPRO_03350"/>
<keyword evidence="1" id="KW-0812">Transmembrane</keyword>
<dbReference type="AlphaFoldDB" id="A0A110A6T5"/>
<dbReference type="EMBL" id="FQUA01000001">
    <property type="protein sequence ID" value="SHE27100.1"/>
    <property type="molecule type" value="Genomic_DNA"/>
</dbReference>
<dbReference type="Proteomes" id="UP000184204">
    <property type="component" value="Unassembled WGS sequence"/>
</dbReference>
<organism evidence="3 5">
    <name type="scientific">Anaerotignum propionicum DSM 1682</name>
    <dbReference type="NCBI Taxonomy" id="991789"/>
    <lineage>
        <taxon>Bacteria</taxon>
        <taxon>Bacillati</taxon>
        <taxon>Bacillota</taxon>
        <taxon>Clostridia</taxon>
        <taxon>Lachnospirales</taxon>
        <taxon>Anaerotignaceae</taxon>
        <taxon>Anaerotignum</taxon>
    </lineage>
</organism>
<evidence type="ECO:0000313" key="4">
    <source>
        <dbReference type="Proteomes" id="UP000068026"/>
    </source>
</evidence>
<reference evidence="4" key="2">
    <citation type="submission" date="2016-01" db="EMBL/GenBank/DDBJ databases">
        <authorList>
            <person name="Poehlein A."/>
            <person name="Schlien K."/>
            <person name="Gottschalk G."/>
            <person name="Buckel W."/>
            <person name="Daniel R."/>
        </authorList>
    </citation>
    <scope>NUCLEOTIDE SEQUENCE [LARGE SCALE GENOMIC DNA]</scope>
    <source>
        <strain evidence="4">X2</strain>
    </source>
</reference>
<feature type="transmembrane region" description="Helical" evidence="1">
    <location>
        <begin position="74"/>
        <end position="93"/>
    </location>
</feature>
<dbReference type="RefSeq" id="WP_066047106.1">
    <property type="nucleotide sequence ID" value="NZ_CP014223.1"/>
</dbReference>
<gene>
    <name evidence="2" type="ORF">CPRO_03350</name>
    <name evidence="3" type="ORF">SAMN02745151_00017</name>
</gene>
<keyword evidence="1" id="KW-0472">Membrane</keyword>
<protein>
    <submittedName>
        <fullName evidence="3">Uncharacterized protein</fullName>
    </submittedName>
</protein>
<reference evidence="5" key="4">
    <citation type="submission" date="2016-11" db="EMBL/GenBank/DDBJ databases">
        <authorList>
            <person name="Jaros S."/>
            <person name="Januszkiewicz K."/>
            <person name="Wedrychowicz H."/>
        </authorList>
    </citation>
    <scope>NUCLEOTIDE SEQUENCE [LARGE SCALE GENOMIC DNA]</scope>
    <source>
        <strain evidence="5">DSM 1682</strain>
    </source>
</reference>
<dbReference type="EMBL" id="CP014223">
    <property type="protein sequence ID" value="AMJ39957.1"/>
    <property type="molecule type" value="Genomic_DNA"/>
</dbReference>
<feature type="transmembrane region" description="Helical" evidence="1">
    <location>
        <begin position="20"/>
        <end position="37"/>
    </location>
</feature>
<name>A0A110A6T5_ANAPI</name>
<proteinExistence type="predicted"/>
<reference evidence="3" key="3">
    <citation type="submission" date="2016-11" db="EMBL/GenBank/DDBJ databases">
        <authorList>
            <person name="Varghese N."/>
            <person name="Submissions S."/>
        </authorList>
    </citation>
    <scope>NUCLEOTIDE SEQUENCE</scope>
    <source>
        <strain evidence="3">DSM 1682</strain>
    </source>
</reference>
<reference evidence="2 4" key="1">
    <citation type="journal article" date="2016" name="Genome Announc.">
        <title>Complete Genome Sequence of the Amino Acid-Fermenting Clostridium propionicum X2 (DSM 1682).</title>
        <authorList>
            <person name="Poehlein A."/>
            <person name="Schlien K."/>
            <person name="Chowdhury N.P."/>
            <person name="Gottschalk G."/>
            <person name="Buckel W."/>
            <person name="Daniel R."/>
        </authorList>
    </citation>
    <scope>NUCLEOTIDE SEQUENCE [LARGE SCALE GENOMIC DNA]</scope>
    <source>
        <strain evidence="2 4">X2</strain>
    </source>
</reference>
<keyword evidence="1" id="KW-1133">Transmembrane helix</keyword>
<dbReference type="Proteomes" id="UP000068026">
    <property type="component" value="Chromosome"/>
</dbReference>
<evidence type="ECO:0000313" key="3">
    <source>
        <dbReference type="EMBL" id="SHE27100.1"/>
    </source>
</evidence>
<evidence type="ECO:0000313" key="5">
    <source>
        <dbReference type="Proteomes" id="UP000184204"/>
    </source>
</evidence>
<sequence length="95" mass="10708">MDFSNKESFATQNVFKGDLWANGFLLAVFACYILFKIENFSPPMVVGLSIAIVICYLMGLYKHPQVNHATKSSVWWWEYPLFVVGLILAATGVPM</sequence>
<keyword evidence="4" id="KW-1185">Reference proteome</keyword>
<accession>A0A110A6T5</accession>